<keyword evidence="3" id="KW-0812">Transmembrane</keyword>
<evidence type="ECO:0000256" key="3">
    <source>
        <dbReference type="SAM" id="Phobius"/>
    </source>
</evidence>
<feature type="transmembrane region" description="Helical" evidence="3">
    <location>
        <begin position="136"/>
        <end position="154"/>
    </location>
</feature>
<dbReference type="RefSeq" id="WP_013136507.1">
    <property type="nucleotide sequence ID" value="NC_014166.1"/>
</dbReference>
<dbReference type="NCBIfam" id="TIGR00254">
    <property type="entry name" value="GGDEF"/>
    <property type="match status" value="1"/>
</dbReference>
<dbReference type="EMBL" id="CP001999">
    <property type="protein sequence ID" value="ADG94362.1"/>
    <property type="molecule type" value="Genomic_DNA"/>
</dbReference>
<keyword evidence="3" id="KW-1133">Transmembrane helix</keyword>
<dbReference type="HOGENOM" id="CLU_000445_11_1_7"/>
<dbReference type="PANTHER" id="PTHR45138:SF9">
    <property type="entry name" value="DIGUANYLATE CYCLASE DGCM-RELATED"/>
    <property type="match status" value="1"/>
</dbReference>
<evidence type="ECO:0000259" key="4">
    <source>
        <dbReference type="PROSITE" id="PS50887"/>
    </source>
</evidence>
<feature type="transmembrane region" description="Helical" evidence="3">
    <location>
        <begin position="66"/>
        <end position="82"/>
    </location>
</feature>
<feature type="domain" description="GGDEF" evidence="4">
    <location>
        <begin position="221"/>
        <end position="348"/>
    </location>
</feature>
<dbReference type="Pfam" id="PF00990">
    <property type="entry name" value="GGDEF"/>
    <property type="match status" value="1"/>
</dbReference>
<gene>
    <name evidence="5" type="ordered locus">Arnit_2714</name>
</gene>
<dbReference type="eggNOG" id="COG3706">
    <property type="taxonomic scope" value="Bacteria"/>
</dbReference>
<dbReference type="FunFam" id="3.30.70.270:FF:000001">
    <property type="entry name" value="Diguanylate cyclase domain protein"/>
    <property type="match status" value="1"/>
</dbReference>
<feature type="transmembrane region" description="Helical" evidence="3">
    <location>
        <begin position="37"/>
        <end position="54"/>
    </location>
</feature>
<dbReference type="SUPFAM" id="SSF55073">
    <property type="entry name" value="Nucleotide cyclase"/>
    <property type="match status" value="1"/>
</dbReference>
<dbReference type="PROSITE" id="PS50887">
    <property type="entry name" value="GGDEF"/>
    <property type="match status" value="1"/>
</dbReference>
<protein>
    <recommendedName>
        <fullName evidence="1">diguanylate cyclase</fullName>
        <ecNumber evidence="1">2.7.7.65</ecNumber>
    </recommendedName>
</protein>
<evidence type="ECO:0000313" key="5">
    <source>
        <dbReference type="EMBL" id="ADG94362.1"/>
    </source>
</evidence>
<dbReference type="STRING" id="572480.Arnit_2714"/>
<feature type="transmembrane region" description="Helical" evidence="3">
    <location>
        <begin position="111"/>
        <end position="130"/>
    </location>
</feature>
<dbReference type="SMART" id="SM00267">
    <property type="entry name" value="GGDEF"/>
    <property type="match status" value="1"/>
</dbReference>
<proteinExistence type="predicted"/>
<name>D5V6U2_ARCNC</name>
<organism evidence="5 6">
    <name type="scientific">Arcobacter nitrofigilis (strain ATCC 33309 / DSM 7299 / CCUG 15893 / LMG 7604 / NCTC 12251 / CI)</name>
    <name type="common">Campylobacter nitrofigilis</name>
    <dbReference type="NCBI Taxonomy" id="572480"/>
    <lineage>
        <taxon>Bacteria</taxon>
        <taxon>Pseudomonadati</taxon>
        <taxon>Campylobacterota</taxon>
        <taxon>Epsilonproteobacteria</taxon>
        <taxon>Campylobacterales</taxon>
        <taxon>Arcobacteraceae</taxon>
        <taxon>Arcobacter</taxon>
    </lineage>
</organism>
<dbReference type="PANTHER" id="PTHR45138">
    <property type="entry name" value="REGULATORY COMPONENTS OF SENSORY TRANSDUCTION SYSTEM"/>
    <property type="match status" value="1"/>
</dbReference>
<dbReference type="EC" id="2.7.7.65" evidence="1"/>
<dbReference type="GO" id="GO:0052621">
    <property type="term" value="F:diguanylate cyclase activity"/>
    <property type="evidence" value="ECO:0007669"/>
    <property type="project" value="UniProtKB-EC"/>
</dbReference>
<feature type="transmembrane region" description="Helical" evidence="3">
    <location>
        <begin position="88"/>
        <end position="104"/>
    </location>
</feature>
<evidence type="ECO:0000256" key="1">
    <source>
        <dbReference type="ARBA" id="ARBA00012528"/>
    </source>
</evidence>
<keyword evidence="3" id="KW-0472">Membrane</keyword>
<dbReference type="InterPro" id="IPR029787">
    <property type="entry name" value="Nucleotide_cyclase"/>
</dbReference>
<keyword evidence="6" id="KW-1185">Reference proteome</keyword>
<evidence type="ECO:0000256" key="2">
    <source>
        <dbReference type="ARBA" id="ARBA00034247"/>
    </source>
</evidence>
<dbReference type="InterPro" id="IPR043128">
    <property type="entry name" value="Rev_trsase/Diguanyl_cyclase"/>
</dbReference>
<dbReference type="KEGG" id="ant:Arnit_2714"/>
<dbReference type="InterPro" id="IPR000160">
    <property type="entry name" value="GGDEF_dom"/>
</dbReference>
<dbReference type="AlphaFoldDB" id="D5V6U2"/>
<feature type="transmembrane region" description="Helical" evidence="3">
    <location>
        <begin position="12"/>
        <end position="31"/>
    </location>
</feature>
<accession>D5V6U2</accession>
<evidence type="ECO:0000313" key="6">
    <source>
        <dbReference type="Proteomes" id="UP000000939"/>
    </source>
</evidence>
<dbReference type="Gene3D" id="3.30.70.270">
    <property type="match status" value="1"/>
</dbReference>
<comment type="catalytic activity">
    <reaction evidence="2">
        <text>2 GTP = 3',3'-c-di-GMP + 2 diphosphate</text>
        <dbReference type="Rhea" id="RHEA:24898"/>
        <dbReference type="ChEBI" id="CHEBI:33019"/>
        <dbReference type="ChEBI" id="CHEBI:37565"/>
        <dbReference type="ChEBI" id="CHEBI:58805"/>
        <dbReference type="EC" id="2.7.7.65"/>
    </reaction>
</comment>
<dbReference type="CDD" id="cd01949">
    <property type="entry name" value="GGDEF"/>
    <property type="match status" value="1"/>
</dbReference>
<reference evidence="5 6" key="1">
    <citation type="journal article" date="2010" name="Stand. Genomic Sci.">
        <title>Complete genome sequence of Arcobacter nitrofigilis type strain (CI).</title>
        <authorList>
            <person name="Pati A."/>
            <person name="Gronow S."/>
            <person name="Lapidus A."/>
            <person name="Copeland A."/>
            <person name="Glavina Del Rio T."/>
            <person name="Nolan M."/>
            <person name="Lucas S."/>
            <person name="Tice H."/>
            <person name="Cheng J.F."/>
            <person name="Han C."/>
            <person name="Chertkov O."/>
            <person name="Bruce D."/>
            <person name="Tapia R."/>
            <person name="Goodwin L."/>
            <person name="Pitluck S."/>
            <person name="Liolios K."/>
            <person name="Ivanova N."/>
            <person name="Mavromatis K."/>
            <person name="Chen A."/>
            <person name="Palaniappan K."/>
            <person name="Land M."/>
            <person name="Hauser L."/>
            <person name="Chang Y.J."/>
            <person name="Jeffries C.D."/>
            <person name="Detter J.C."/>
            <person name="Rohde M."/>
            <person name="Goker M."/>
            <person name="Bristow J."/>
            <person name="Eisen J.A."/>
            <person name="Markowitz V."/>
            <person name="Hugenholtz P."/>
            <person name="Klenk H.P."/>
            <person name="Kyrpides N.C."/>
        </authorList>
    </citation>
    <scope>NUCLEOTIDE SEQUENCE [LARGE SCALE GENOMIC DNA]</scope>
    <source>
        <strain evidence="6">ATCC 33309 / DSM 7299 / CCUG 15893 / LMG 7604 / NCTC 12251 / CI</strain>
    </source>
</reference>
<sequence>MFDQYKYRNELLKKYLLIGFVTSVLLSPIYYKMGINYLAISLNIFSVLMVYLFINSKKANKYIYNSRFFMITISILFIIGFLDGNQEINSMVFVLLYPIASFSIRGPKEGILWSIVLLSIFISIFTLFLLPYNKYSFLFFCVAYLMVSYLLYFYRYYEIMTFKSINEELENIVKERTKELEISNKKLEKLASTDVLTKLLNRGKLNDFLESEINRASRFNHIFGVIIMDIDHFKSTNDIYGHNVGDKVLEEFATILKTKTRVTDIVGRWGGEEFVIICPQTDIEGIKKLAEELRYIIENNSFSIVGNKTASFGITLYCEGDTIKSLISRADKALYRAKEEGRNKVVVL</sequence>
<dbReference type="Proteomes" id="UP000000939">
    <property type="component" value="Chromosome"/>
</dbReference>
<dbReference type="InterPro" id="IPR050469">
    <property type="entry name" value="Diguanylate_Cyclase"/>
</dbReference>